<reference evidence="15" key="2">
    <citation type="submission" date="2014-07" db="EMBL/GenBank/DDBJ databases">
        <authorList>
            <person name="Hull J."/>
        </authorList>
    </citation>
    <scope>NUCLEOTIDE SEQUENCE</scope>
</reference>
<evidence type="ECO:0000313" key="14">
    <source>
        <dbReference type="EMBL" id="JAG16934.1"/>
    </source>
</evidence>
<keyword evidence="5 13" id="KW-0349">Heme</keyword>
<evidence type="ECO:0000256" key="13">
    <source>
        <dbReference type="PIRSR" id="PIRSR602401-1"/>
    </source>
</evidence>
<dbReference type="EMBL" id="GBRD01005361">
    <property type="protein sequence ID" value="JAG60460.1"/>
    <property type="molecule type" value="Transcribed_RNA"/>
</dbReference>
<reference evidence="15" key="1">
    <citation type="journal article" date="2014" name="PLoS ONE">
        <title>Transcriptome-Based Identification of ABC Transporters in the Western Tarnished Plant Bug Lygus hesperus.</title>
        <authorList>
            <person name="Hull J.J."/>
            <person name="Chaney K."/>
            <person name="Geib S.M."/>
            <person name="Fabrick J.A."/>
            <person name="Brent C.S."/>
            <person name="Walsh D."/>
            <person name="Lavine L.C."/>
        </authorList>
    </citation>
    <scope>NUCLEOTIDE SEQUENCE</scope>
</reference>
<evidence type="ECO:0000256" key="8">
    <source>
        <dbReference type="ARBA" id="ARBA00022848"/>
    </source>
</evidence>
<evidence type="ECO:0000256" key="6">
    <source>
        <dbReference type="ARBA" id="ARBA00022723"/>
    </source>
</evidence>
<keyword evidence="6 13" id="KW-0479">Metal-binding</keyword>
<keyword evidence="8" id="KW-0492">Microsome</keyword>
<evidence type="ECO:0000256" key="11">
    <source>
        <dbReference type="ARBA" id="ARBA00023033"/>
    </source>
</evidence>
<organism evidence="15">
    <name type="scientific">Lygus hesperus</name>
    <name type="common">Western plant bug</name>
    <dbReference type="NCBI Taxonomy" id="30085"/>
    <lineage>
        <taxon>Eukaryota</taxon>
        <taxon>Metazoa</taxon>
        <taxon>Ecdysozoa</taxon>
        <taxon>Arthropoda</taxon>
        <taxon>Hexapoda</taxon>
        <taxon>Insecta</taxon>
        <taxon>Pterygota</taxon>
        <taxon>Neoptera</taxon>
        <taxon>Paraneoptera</taxon>
        <taxon>Hemiptera</taxon>
        <taxon>Heteroptera</taxon>
        <taxon>Panheteroptera</taxon>
        <taxon>Cimicomorpha</taxon>
        <taxon>Miridae</taxon>
        <taxon>Mirini</taxon>
        <taxon>Lygus</taxon>
    </lineage>
</organism>
<dbReference type="Gene3D" id="1.10.630.10">
    <property type="entry name" value="Cytochrome P450"/>
    <property type="match status" value="1"/>
</dbReference>
<dbReference type="AlphaFoldDB" id="A0A0A9XIK1"/>
<dbReference type="EMBL" id="GBRD01003943">
    <property type="protein sequence ID" value="JAG61878.1"/>
    <property type="molecule type" value="Transcribed_RNA"/>
</dbReference>
<comment type="subcellular location">
    <subcellularLocation>
        <location evidence="3">Endoplasmic reticulum membrane</location>
        <topology evidence="3">Peripheral membrane protein</topology>
    </subcellularLocation>
    <subcellularLocation>
        <location evidence="2">Microsome membrane</location>
        <topology evidence="2">Peripheral membrane protein</topology>
    </subcellularLocation>
</comment>
<dbReference type="PANTHER" id="PTHR24291:SF189">
    <property type="entry name" value="CYTOCHROME P450 4C3-RELATED"/>
    <property type="match status" value="1"/>
</dbReference>
<proteinExistence type="inferred from homology"/>
<accession>A0A0A9XIK1</accession>
<sequence>MAEVTSLCILTFFTFVAFAVYRWSRRELYRLAAKIPGPPGWPIIGNAHLFLPIKSSQDLEGLIRKVAGEYGAGIAKIWICSRLAVTVSDPEYIETLINNPSVVHRDELIYKPATILLGEGLVTRNGEKWARMRKQAVRVLNPKSITGFEDKIQKRLEILCKVLDAKADSKEVINITHYVTLFCFDLVIEAQAGVETMNELETNSTNFPTIVEDAADEATLCAISLLSFLHINPATELKKVCHQITQISEKIMRAKQEGNTSGEEGENKKCLNMMDVVTSTGEQEKLNFYETCKIANDFLVAGSDTPGRVMGGLLLMIAIHQDIQERLYQETQDVFGFSDRPAEKKDLDEMKYLEMVLSEGLRHFGPVLTARRIDSNLPLGGFILPKGCLVIFMHYYASFNPKFFERPYSFYPEHFLPGAKQSRPKAATLPFITGPRGCPGKQYAMQVMKRTISTIVRRYHLTTDIEYHQVIYKFHLQRGVANPMIKLSRRI</sequence>
<comment type="cofactor">
    <cofactor evidence="1 13">
        <name>heme</name>
        <dbReference type="ChEBI" id="CHEBI:30413"/>
    </cofactor>
</comment>
<evidence type="ECO:0000313" key="16">
    <source>
        <dbReference type="EMBL" id="JAG60460.1"/>
    </source>
</evidence>
<evidence type="ECO:0000256" key="5">
    <source>
        <dbReference type="ARBA" id="ARBA00022617"/>
    </source>
</evidence>
<dbReference type="EMBL" id="GBHO01026669">
    <property type="protein sequence ID" value="JAG16935.1"/>
    <property type="molecule type" value="Transcribed_RNA"/>
</dbReference>
<keyword evidence="10 13" id="KW-0408">Iron</keyword>
<dbReference type="Pfam" id="PF00067">
    <property type="entry name" value="p450"/>
    <property type="match status" value="1"/>
</dbReference>
<evidence type="ECO:0000256" key="10">
    <source>
        <dbReference type="ARBA" id="ARBA00023004"/>
    </source>
</evidence>
<dbReference type="InterPro" id="IPR001128">
    <property type="entry name" value="Cyt_P450"/>
</dbReference>
<reference evidence="16" key="3">
    <citation type="submission" date="2014-09" db="EMBL/GenBank/DDBJ databases">
        <authorList>
            <person name="Magalhaes I.L.F."/>
            <person name="Oliveira U."/>
            <person name="Santos F.R."/>
            <person name="Vidigal T.H.D.A."/>
            <person name="Brescovit A.D."/>
            <person name="Santos A.J."/>
        </authorList>
    </citation>
    <scope>NUCLEOTIDE SEQUENCE</scope>
</reference>
<dbReference type="PANTHER" id="PTHR24291">
    <property type="entry name" value="CYTOCHROME P450 FAMILY 4"/>
    <property type="match status" value="1"/>
</dbReference>
<dbReference type="GO" id="GO:0016705">
    <property type="term" value="F:oxidoreductase activity, acting on paired donors, with incorporation or reduction of molecular oxygen"/>
    <property type="evidence" value="ECO:0007669"/>
    <property type="project" value="InterPro"/>
</dbReference>
<keyword evidence="12" id="KW-0472">Membrane</keyword>
<name>A0A0A9XIK1_LYGHE</name>
<evidence type="ECO:0000256" key="2">
    <source>
        <dbReference type="ARBA" id="ARBA00004174"/>
    </source>
</evidence>
<dbReference type="SUPFAM" id="SSF48264">
    <property type="entry name" value="Cytochrome P450"/>
    <property type="match status" value="1"/>
</dbReference>
<dbReference type="GO" id="GO:0004497">
    <property type="term" value="F:monooxygenase activity"/>
    <property type="evidence" value="ECO:0007669"/>
    <property type="project" value="UniProtKB-KW"/>
</dbReference>
<dbReference type="GO" id="GO:0020037">
    <property type="term" value="F:heme binding"/>
    <property type="evidence" value="ECO:0007669"/>
    <property type="project" value="InterPro"/>
</dbReference>
<evidence type="ECO:0000256" key="7">
    <source>
        <dbReference type="ARBA" id="ARBA00022824"/>
    </source>
</evidence>
<dbReference type="InterPro" id="IPR050196">
    <property type="entry name" value="Cytochrome_P450_Monoox"/>
</dbReference>
<gene>
    <name evidence="15" type="primary">CYP4C21_12</name>
    <name evidence="14" type="synonym">CYP4C21_13</name>
    <name evidence="15" type="ORF">CM83_48828</name>
    <name evidence="14" type="ORF">CM83_48829</name>
</gene>
<keyword evidence="11" id="KW-0503">Monooxygenase</keyword>
<dbReference type="PRINTS" id="PR00463">
    <property type="entry name" value="EP450I"/>
</dbReference>
<comment type="similarity">
    <text evidence="4">Belongs to the cytochrome P450 family.</text>
</comment>
<evidence type="ECO:0000313" key="15">
    <source>
        <dbReference type="EMBL" id="JAG16935.1"/>
    </source>
</evidence>
<evidence type="ECO:0000256" key="4">
    <source>
        <dbReference type="ARBA" id="ARBA00010617"/>
    </source>
</evidence>
<protein>
    <submittedName>
        <fullName evidence="15">Cytochrome P450 4c21</fullName>
    </submittedName>
</protein>
<evidence type="ECO:0000256" key="12">
    <source>
        <dbReference type="ARBA" id="ARBA00023136"/>
    </source>
</evidence>
<feature type="binding site" description="axial binding residue" evidence="13">
    <location>
        <position position="438"/>
    </location>
    <ligand>
        <name>heme</name>
        <dbReference type="ChEBI" id="CHEBI:30413"/>
    </ligand>
    <ligandPart>
        <name>Fe</name>
        <dbReference type="ChEBI" id="CHEBI:18248"/>
    </ligandPart>
</feature>
<evidence type="ECO:0000256" key="1">
    <source>
        <dbReference type="ARBA" id="ARBA00001971"/>
    </source>
</evidence>
<dbReference type="InterPro" id="IPR002401">
    <property type="entry name" value="Cyt_P450_E_grp-I"/>
</dbReference>
<evidence type="ECO:0000256" key="9">
    <source>
        <dbReference type="ARBA" id="ARBA00023002"/>
    </source>
</evidence>
<dbReference type="GO" id="GO:0005506">
    <property type="term" value="F:iron ion binding"/>
    <property type="evidence" value="ECO:0007669"/>
    <property type="project" value="InterPro"/>
</dbReference>
<dbReference type="EMBL" id="GBHO01026670">
    <property type="protein sequence ID" value="JAG16934.1"/>
    <property type="molecule type" value="Transcribed_RNA"/>
</dbReference>
<dbReference type="InterPro" id="IPR036396">
    <property type="entry name" value="Cyt_P450_sf"/>
</dbReference>
<keyword evidence="7" id="KW-0256">Endoplasmic reticulum</keyword>
<keyword evidence="9" id="KW-0560">Oxidoreductase</keyword>
<evidence type="ECO:0000256" key="3">
    <source>
        <dbReference type="ARBA" id="ARBA00004406"/>
    </source>
</evidence>
<dbReference type="GO" id="GO:0005789">
    <property type="term" value="C:endoplasmic reticulum membrane"/>
    <property type="evidence" value="ECO:0007669"/>
    <property type="project" value="UniProtKB-SubCell"/>
</dbReference>